<dbReference type="Proteomes" id="UP000503017">
    <property type="component" value="Chromosome"/>
</dbReference>
<gene>
    <name evidence="3" type="ORF">EB235_28245</name>
</gene>
<dbReference type="Pfam" id="PF09527">
    <property type="entry name" value="ATPase_gene1"/>
    <property type="match status" value="1"/>
</dbReference>
<name>A0A6M7WS35_RHILI</name>
<evidence type="ECO:0000256" key="1">
    <source>
        <dbReference type="SAM" id="MobiDB-lite"/>
    </source>
</evidence>
<reference evidence="3 4" key="1">
    <citation type="submission" date="2018-10" db="EMBL/GenBank/DDBJ databases">
        <authorList>
            <person name="Perry B.J."/>
            <person name="Sullivan J.T."/>
            <person name="Murphy R.J.T."/>
            <person name="Ramsay J.P."/>
            <person name="Ronson C.W."/>
        </authorList>
    </citation>
    <scope>NUCLEOTIDE SEQUENCE [LARGE SCALE GENOMIC DNA]</scope>
    <source>
        <strain evidence="3 4">R88b</strain>
    </source>
</reference>
<proteinExistence type="predicted"/>
<accession>A0A6M7WS35</accession>
<evidence type="ECO:0000313" key="4">
    <source>
        <dbReference type="Proteomes" id="UP000503017"/>
    </source>
</evidence>
<keyword evidence="2" id="KW-1133">Transmembrane helix</keyword>
<evidence type="ECO:0000256" key="2">
    <source>
        <dbReference type="SAM" id="Phobius"/>
    </source>
</evidence>
<dbReference type="RefSeq" id="WP_051429817.1">
    <property type="nucleotide sequence ID" value="NZ_CP033367.1"/>
</dbReference>
<dbReference type="EMBL" id="CP033367">
    <property type="protein sequence ID" value="QKD04897.1"/>
    <property type="molecule type" value="Genomic_DNA"/>
</dbReference>
<dbReference type="InterPro" id="IPR032820">
    <property type="entry name" value="ATPase_put"/>
</dbReference>
<organism evidence="3 4">
    <name type="scientific">Mesorhizobium loti R88b</name>
    <dbReference type="NCBI Taxonomy" id="935548"/>
    <lineage>
        <taxon>Bacteria</taxon>
        <taxon>Pseudomonadati</taxon>
        <taxon>Pseudomonadota</taxon>
        <taxon>Alphaproteobacteria</taxon>
        <taxon>Hyphomicrobiales</taxon>
        <taxon>Phyllobacteriaceae</taxon>
        <taxon>Mesorhizobium</taxon>
    </lineage>
</organism>
<feature type="compositionally biased region" description="Basic and acidic residues" evidence="1">
    <location>
        <begin position="14"/>
        <end position="30"/>
    </location>
</feature>
<sequence length="134" mass="14289">MADKNGPDGTGETGRGKQHETGIRDDDLERRRRQLEASLATRRPDDKMEESANTGNVAMAFRFASEFVAGVLVGGLIGWGIDWLLGSSPIFLIVFLLGGFGAALTNMVRVAKAAQTKVPLGKDLPTGGIDDEDS</sequence>
<feature type="region of interest" description="Disordered" evidence="1">
    <location>
        <begin position="1"/>
        <end position="52"/>
    </location>
</feature>
<dbReference type="AlphaFoldDB" id="A0A6M7WS35"/>
<evidence type="ECO:0000313" key="3">
    <source>
        <dbReference type="EMBL" id="QKD04897.1"/>
    </source>
</evidence>
<feature type="transmembrane region" description="Helical" evidence="2">
    <location>
        <begin position="87"/>
        <end position="108"/>
    </location>
</feature>
<keyword evidence="2" id="KW-0812">Transmembrane</keyword>
<protein>
    <submittedName>
        <fullName evidence="3">ATP F0F1 synthase subunit I</fullName>
    </submittedName>
</protein>
<feature type="transmembrane region" description="Helical" evidence="2">
    <location>
        <begin position="63"/>
        <end position="81"/>
    </location>
</feature>
<keyword evidence="2" id="KW-0472">Membrane</keyword>